<dbReference type="NCBIfam" id="TIGR04183">
    <property type="entry name" value="Por_Secre_tail"/>
    <property type="match status" value="1"/>
</dbReference>
<dbReference type="PANTHER" id="PTHR35580:SF1">
    <property type="entry name" value="PHYTASE-LIKE DOMAIN-CONTAINING PROTEIN"/>
    <property type="match status" value="1"/>
</dbReference>
<dbReference type="Pfam" id="PF25778">
    <property type="entry name" value="DUF7948"/>
    <property type="match status" value="1"/>
</dbReference>
<feature type="domain" description="PKD-like" evidence="2">
    <location>
        <begin position="706"/>
        <end position="777"/>
    </location>
</feature>
<dbReference type="EMBL" id="PYGD01000006">
    <property type="protein sequence ID" value="PSK91253.1"/>
    <property type="molecule type" value="Genomic_DNA"/>
</dbReference>
<dbReference type="CDD" id="cd00146">
    <property type="entry name" value="PKD"/>
    <property type="match status" value="1"/>
</dbReference>
<sequence>MLLLLGCCLALNSYSRSVPTEWKRKNQYAFVENCGQIRDQDGRARADIAFRLQSPEVTLLSGKTALHYQWQRAEGPAGKDLAALKQKQVHTYRMDVHLLDANPDARVIREEPQDYYEQYYQQYNGLKGAVAHAFSKVTYQDVYPGIDWVLYVSSKAGVESVKYDFVVHPGADVSKIRLQYKGATSLSIGEDGSFTAVTPAGTLKEDAPYTYTLNAGKAGTRTRVDSRFVLQDNILSFKTVPSKETLVIDPSLEWATYYGGTGFDLGTVLNCDNSGNVFVTGASWMSANIATTGSYQSTNAGDFDAFLAKFDKDGNRLWATYFGGSDIDYSYGLVCDLEDHVYIAGVTYSATGIATAGSHQAVYGGNGDNYLARFDSTGALVWATYYGSSGTESGGICTADNLGHIYLGGYTDGTNNIASNGHQSANSGGWNDAYLAQFNAAGVRQWGTFYGGSMHDQADGVACDNFGNVYLAGQTTSANNIATPGSHQPVIGGGYDNFLVKFNVSGVRQWATYYGGAGNDYDGTLRTVACDKLGNVFLAGQTQSSTGIATAGSHQPVIGGGEDAFLVKFNGLGVRLWGTYFGGAGDENGGAISCDFSNNIFWCGFTNSTSGIATAGAHQTVYGGGTKDAFLTRFNSEGVQQFGTYYGGNSLDEGYAVGFDYVGNAYISGGTTSANGIATPNAFSTTYAGMIAVFLAKFCTSVASPTLDGPDTACAHSYQVFTASQLSGATGYIWTLPAGWAGSSDSSKIVVQTNGTGGTVSVRIIRCDTSDAQTLNVYIIPQTPAVITASNFVLSTTSTYNSYQWLWNNTLIPGANNPTYTATQNGNYTVVVTSPGGCTDTSDIYAVSGITGIRDATARLDAIHVYPNPAVDRLYIKAAEAVAVRLFSIEGRQLMDIPVAETIDISSLTGGVYMLRFFDSKGNYIGTKRFTKLSE</sequence>
<evidence type="ECO:0000259" key="3">
    <source>
        <dbReference type="Pfam" id="PF25778"/>
    </source>
</evidence>
<dbReference type="InterPro" id="IPR026444">
    <property type="entry name" value="Secre_tail"/>
</dbReference>
<accession>A0A2P8D1Z9</accession>
<keyword evidence="5" id="KW-1185">Reference proteome</keyword>
<dbReference type="Gene3D" id="2.60.40.10">
    <property type="entry name" value="Immunoglobulins"/>
    <property type="match status" value="1"/>
</dbReference>
<evidence type="ECO:0000313" key="5">
    <source>
        <dbReference type="Proteomes" id="UP000240572"/>
    </source>
</evidence>
<dbReference type="Pfam" id="PF19408">
    <property type="entry name" value="PKD_6"/>
    <property type="match status" value="1"/>
</dbReference>
<evidence type="ECO:0000259" key="2">
    <source>
        <dbReference type="Pfam" id="PF19408"/>
    </source>
</evidence>
<dbReference type="InterPro" id="IPR013783">
    <property type="entry name" value="Ig-like_fold"/>
</dbReference>
<dbReference type="AlphaFoldDB" id="A0A2P8D1Z9"/>
<evidence type="ECO:0000259" key="1">
    <source>
        <dbReference type="Pfam" id="PF18962"/>
    </source>
</evidence>
<dbReference type="InterPro" id="IPR045829">
    <property type="entry name" value="PKD_6"/>
</dbReference>
<proteinExistence type="predicted"/>
<organism evidence="4 5">
    <name type="scientific">Taibaiella chishuiensis</name>
    <dbReference type="NCBI Taxonomy" id="1434707"/>
    <lineage>
        <taxon>Bacteria</taxon>
        <taxon>Pseudomonadati</taxon>
        <taxon>Bacteroidota</taxon>
        <taxon>Chitinophagia</taxon>
        <taxon>Chitinophagales</taxon>
        <taxon>Chitinophagaceae</taxon>
        <taxon>Taibaiella</taxon>
    </lineage>
</organism>
<name>A0A2P8D1Z9_9BACT</name>
<reference evidence="4 5" key="1">
    <citation type="submission" date="2018-03" db="EMBL/GenBank/DDBJ databases">
        <title>Genomic Encyclopedia of Type Strains, Phase III (KMG-III): the genomes of soil and plant-associated and newly described type strains.</title>
        <authorList>
            <person name="Whitman W."/>
        </authorList>
    </citation>
    <scope>NUCLEOTIDE SEQUENCE [LARGE SCALE GENOMIC DNA]</scope>
    <source>
        <strain evidence="4 5">CGMCC 1.12700</strain>
    </source>
</reference>
<dbReference type="Proteomes" id="UP000240572">
    <property type="component" value="Unassembled WGS sequence"/>
</dbReference>
<gene>
    <name evidence="4" type="ORF">B0I18_106265</name>
</gene>
<dbReference type="Pfam" id="PF18962">
    <property type="entry name" value="Por_Secre_tail"/>
    <property type="match status" value="1"/>
</dbReference>
<feature type="domain" description="DUF7948" evidence="3">
    <location>
        <begin position="30"/>
        <end position="250"/>
    </location>
</feature>
<dbReference type="PANTHER" id="PTHR35580">
    <property type="entry name" value="CELL SURFACE GLYCOPROTEIN (S-LAYER PROTEIN)-LIKE PROTEIN"/>
    <property type="match status" value="1"/>
</dbReference>
<comment type="caution">
    <text evidence="4">The sequence shown here is derived from an EMBL/GenBank/DDBJ whole genome shotgun (WGS) entry which is preliminary data.</text>
</comment>
<dbReference type="InterPro" id="IPR057708">
    <property type="entry name" value="DUF7948"/>
</dbReference>
<protein>
    <submittedName>
        <fullName evidence="4">Putative secreted protein (Por secretion system target)</fullName>
    </submittedName>
</protein>
<evidence type="ECO:0000313" key="4">
    <source>
        <dbReference type="EMBL" id="PSK91253.1"/>
    </source>
</evidence>
<dbReference type="InterPro" id="IPR052918">
    <property type="entry name" value="Motility_Chemotaxis_Reg"/>
</dbReference>
<feature type="domain" description="Secretion system C-terminal sorting" evidence="1">
    <location>
        <begin position="865"/>
        <end position="927"/>
    </location>
</feature>